<reference evidence="3 5" key="2">
    <citation type="submission" date="2016-10" db="EMBL/GenBank/DDBJ databases">
        <authorList>
            <person name="Varghese N."/>
            <person name="Submissions S."/>
        </authorList>
    </citation>
    <scope>NUCLEOTIDE SEQUENCE [LARGE SCALE GENOMIC DNA]</scope>
    <source>
        <strain evidence="3 5">CBMB27</strain>
    </source>
</reference>
<dbReference type="RefSeq" id="WP_075380976.1">
    <property type="nucleotide sequence ID" value="NZ_CP015367.1"/>
</dbReference>
<keyword evidence="4" id="KW-1185">Reference proteome</keyword>
<dbReference type="EMBL" id="CP015367">
    <property type="protein sequence ID" value="APT32986.1"/>
    <property type="molecule type" value="Genomic_DNA"/>
</dbReference>
<dbReference type="EMBL" id="FOPK01000019">
    <property type="protein sequence ID" value="SFH30265.1"/>
    <property type="molecule type" value="Genomic_DNA"/>
</dbReference>
<dbReference type="AlphaFoldDB" id="A0AAE8HUU2"/>
<evidence type="ECO:0000313" key="2">
    <source>
        <dbReference type="EMBL" id="APT32986.1"/>
    </source>
</evidence>
<name>A0AAE8HUU2_9HYPH</name>
<protein>
    <recommendedName>
        <fullName evidence="6">XRE family transcriptional regulator</fullName>
    </recommendedName>
</protein>
<feature type="region of interest" description="Disordered" evidence="1">
    <location>
        <begin position="1"/>
        <end position="24"/>
    </location>
</feature>
<accession>A0AAE8HUU2</accession>
<sequence>MSFPKKGRSLPIAGGASGGERPPSAVASEICEALRRELGTTPAAAKIAMGWTGASERTVKNWFAGRYGPNEEHLVSLAAKSDAVLVAFLTLAGRTELAATASIVDIRNSVRQMLGILDEMLESSARSIPDI</sequence>
<evidence type="ECO:0000313" key="3">
    <source>
        <dbReference type="EMBL" id="SFH30265.1"/>
    </source>
</evidence>
<dbReference type="Proteomes" id="UP000185487">
    <property type="component" value="Chromosome"/>
</dbReference>
<evidence type="ECO:0000313" key="5">
    <source>
        <dbReference type="Proteomes" id="UP000199140"/>
    </source>
</evidence>
<dbReference type="KEGG" id="mphy:MCBMB27_03695"/>
<evidence type="ECO:0000256" key="1">
    <source>
        <dbReference type="SAM" id="MobiDB-lite"/>
    </source>
</evidence>
<gene>
    <name evidence="2" type="ORF">MCBMB27_03695</name>
    <name evidence="3" type="ORF">SAMN05192567_119119</name>
</gene>
<proteinExistence type="predicted"/>
<evidence type="ECO:0008006" key="6">
    <source>
        <dbReference type="Google" id="ProtNLM"/>
    </source>
</evidence>
<evidence type="ECO:0000313" key="4">
    <source>
        <dbReference type="Proteomes" id="UP000185487"/>
    </source>
</evidence>
<dbReference type="Proteomes" id="UP000199140">
    <property type="component" value="Unassembled WGS sequence"/>
</dbReference>
<organism evidence="3 5">
    <name type="scientific">Methylobacterium phyllosphaerae</name>
    <dbReference type="NCBI Taxonomy" id="418223"/>
    <lineage>
        <taxon>Bacteria</taxon>
        <taxon>Pseudomonadati</taxon>
        <taxon>Pseudomonadota</taxon>
        <taxon>Alphaproteobacteria</taxon>
        <taxon>Hyphomicrobiales</taxon>
        <taxon>Methylobacteriaceae</taxon>
        <taxon>Methylobacterium</taxon>
    </lineage>
</organism>
<reference evidence="2 4" key="1">
    <citation type="submission" date="2016-04" db="EMBL/GenBank/DDBJ databases">
        <title>Complete genome sequencing and analysis of CBMB27, Methylobacterium phyllosphaerae isolated from leaf tissues of rice (Oryza sativa L.).</title>
        <authorList>
            <person name="Lee Y."/>
            <person name="Hwangbo K."/>
            <person name="Chung H."/>
            <person name="Yoo J."/>
            <person name="Kim K.Y."/>
            <person name="Sa T.M."/>
            <person name="Um Y."/>
            <person name="Madhaiyan M."/>
        </authorList>
    </citation>
    <scope>NUCLEOTIDE SEQUENCE [LARGE SCALE GENOMIC DNA]</scope>
    <source>
        <strain evidence="2 4">CBMB27</strain>
    </source>
</reference>